<dbReference type="EMBL" id="JRHA01000004">
    <property type="protein sequence ID" value="PQK13687.1"/>
    <property type="molecule type" value="Genomic_DNA"/>
</dbReference>
<feature type="signal peptide" evidence="1">
    <location>
        <begin position="1"/>
        <end position="19"/>
    </location>
</feature>
<protein>
    <submittedName>
        <fullName evidence="2">Uncharacterized protein</fullName>
    </submittedName>
</protein>
<feature type="chain" id="PRO_5015598331" evidence="1">
    <location>
        <begin position="20"/>
        <end position="77"/>
    </location>
</feature>
<keyword evidence="1" id="KW-0732">Signal</keyword>
<name>A0A2S7YC55_BEABA</name>
<evidence type="ECO:0000313" key="3">
    <source>
        <dbReference type="Proteomes" id="UP000237441"/>
    </source>
</evidence>
<accession>A0A2S7YC55</accession>
<organism evidence="2 3">
    <name type="scientific">Beauveria bassiana</name>
    <name type="common">White muscardine disease fungus</name>
    <name type="synonym">Tritirachium shiotae</name>
    <dbReference type="NCBI Taxonomy" id="176275"/>
    <lineage>
        <taxon>Eukaryota</taxon>
        <taxon>Fungi</taxon>
        <taxon>Dikarya</taxon>
        <taxon>Ascomycota</taxon>
        <taxon>Pezizomycotina</taxon>
        <taxon>Sordariomycetes</taxon>
        <taxon>Hypocreomycetidae</taxon>
        <taxon>Hypocreales</taxon>
        <taxon>Cordycipitaceae</taxon>
        <taxon>Beauveria</taxon>
    </lineage>
</organism>
<reference evidence="2 3" key="1">
    <citation type="submission" date="2016-07" db="EMBL/GenBank/DDBJ databases">
        <title>Comparative genomics of the entomopathogenic fungus Beauveria bassiana.</title>
        <authorList>
            <person name="Valero Jimenez C.A."/>
            <person name="Zwaan B.J."/>
            <person name="Van Kan J.A."/>
            <person name="Takken W."/>
            <person name="Debets A.J."/>
            <person name="Schoustra S.E."/>
            <person name="Koenraadt C.J."/>
        </authorList>
    </citation>
    <scope>NUCLEOTIDE SEQUENCE [LARGE SCALE GENOMIC DNA]</scope>
    <source>
        <strain evidence="2 3">ARSEF 8028</strain>
    </source>
</reference>
<dbReference type="Proteomes" id="UP000237441">
    <property type="component" value="Unassembled WGS sequence"/>
</dbReference>
<dbReference type="AlphaFoldDB" id="A0A2S7YC55"/>
<evidence type="ECO:0000313" key="2">
    <source>
        <dbReference type="EMBL" id="PQK13687.1"/>
    </source>
</evidence>
<comment type="caution">
    <text evidence="2">The sequence shown here is derived from an EMBL/GenBank/DDBJ whole genome shotgun (WGS) entry which is preliminary data.</text>
</comment>
<proteinExistence type="predicted"/>
<evidence type="ECO:0000256" key="1">
    <source>
        <dbReference type="SAM" id="SignalP"/>
    </source>
</evidence>
<sequence length="77" mass="8363">MKVSYVLSAVFSSLSLVSSAPIEDTDDKIFLRFEPVCNTAKSQRICGNGVAKCPRPGYIASSVPLCRTDCICVVMWS</sequence>
<gene>
    <name evidence="2" type="ORF">BB8028_0004g06180</name>
</gene>